<dbReference type="AlphaFoldDB" id="A0AAN7PCI3"/>
<keyword evidence="1" id="KW-0732">Signal</keyword>
<comment type="caution">
    <text evidence="2">The sequence shown here is derived from an EMBL/GenBank/DDBJ whole genome shotgun (WGS) entry which is preliminary data.</text>
</comment>
<name>A0AAN7PCI3_9COLE</name>
<evidence type="ECO:0000313" key="3">
    <source>
        <dbReference type="Proteomes" id="UP001353858"/>
    </source>
</evidence>
<dbReference type="Proteomes" id="UP001353858">
    <property type="component" value="Unassembled WGS sequence"/>
</dbReference>
<gene>
    <name evidence="2" type="ORF">RN001_005252</name>
</gene>
<protein>
    <submittedName>
        <fullName evidence="2">Uncharacterized protein</fullName>
    </submittedName>
</protein>
<feature type="signal peptide" evidence="1">
    <location>
        <begin position="1"/>
        <end position="16"/>
    </location>
</feature>
<organism evidence="2 3">
    <name type="scientific">Aquatica leii</name>
    <dbReference type="NCBI Taxonomy" id="1421715"/>
    <lineage>
        <taxon>Eukaryota</taxon>
        <taxon>Metazoa</taxon>
        <taxon>Ecdysozoa</taxon>
        <taxon>Arthropoda</taxon>
        <taxon>Hexapoda</taxon>
        <taxon>Insecta</taxon>
        <taxon>Pterygota</taxon>
        <taxon>Neoptera</taxon>
        <taxon>Endopterygota</taxon>
        <taxon>Coleoptera</taxon>
        <taxon>Polyphaga</taxon>
        <taxon>Elateriformia</taxon>
        <taxon>Elateroidea</taxon>
        <taxon>Lampyridae</taxon>
        <taxon>Luciolinae</taxon>
        <taxon>Aquatica</taxon>
    </lineage>
</organism>
<proteinExistence type="predicted"/>
<accession>A0AAN7PCI3</accession>
<evidence type="ECO:0000256" key="1">
    <source>
        <dbReference type="SAM" id="SignalP"/>
    </source>
</evidence>
<evidence type="ECO:0000313" key="2">
    <source>
        <dbReference type="EMBL" id="KAK4881933.1"/>
    </source>
</evidence>
<keyword evidence="3" id="KW-1185">Reference proteome</keyword>
<dbReference type="EMBL" id="JARPUR010000002">
    <property type="protein sequence ID" value="KAK4881933.1"/>
    <property type="molecule type" value="Genomic_DNA"/>
</dbReference>
<sequence>MIMMCLCLSLLTVAQHFTFKSKIKYMLICISFLHFTHTINTGVISLGQENHVGTVCLPPHSLHKMHLLDLSFISQVAAALNISISTVSSVSTAVAKNNVLRKNVSVVNLWKSLKDVYWKNKKEYKQGTGSSARPTNKWEHMDALAVLETTKTFRQKTTTEKIFNTLSKEREGRTKLMTKIESVILEESGKPHSLKLFFSSMAVTVMAFPPALAVRAKMKVLQIITELELENCGEHRSSTYSSSSINSYSFHHTDTTSYSASNSVEAPFNYTDSTGYVAPNCDETHGNKNCASLFSNF</sequence>
<reference evidence="3" key="1">
    <citation type="submission" date="2023-01" db="EMBL/GenBank/DDBJ databases">
        <title>Key to firefly adult light organ development and bioluminescence: homeobox transcription factors regulate luciferase expression and transportation to peroxisome.</title>
        <authorList>
            <person name="Fu X."/>
        </authorList>
    </citation>
    <scope>NUCLEOTIDE SEQUENCE [LARGE SCALE GENOMIC DNA]</scope>
</reference>
<feature type="chain" id="PRO_5042940852" evidence="1">
    <location>
        <begin position="17"/>
        <end position="297"/>
    </location>
</feature>